<comment type="caution">
    <text evidence="6">The sequence shown here is derived from an EMBL/GenBank/DDBJ whole genome shotgun (WGS) entry which is preliminary data.</text>
</comment>
<name>A0A6G0X7Y2_9STRA</name>
<dbReference type="InterPro" id="IPR036390">
    <property type="entry name" value="WH_DNA-bd_sf"/>
</dbReference>
<proteinExistence type="inferred from homology"/>
<evidence type="ECO:0000259" key="5">
    <source>
        <dbReference type="SMART" id="SM00415"/>
    </source>
</evidence>
<dbReference type="Gene3D" id="1.10.10.10">
    <property type="entry name" value="Winged helix-like DNA-binding domain superfamily/Winged helix DNA-binding domain"/>
    <property type="match status" value="1"/>
</dbReference>
<sequence>MTASAAAAFVRRLYFLLETTTSSCSSTSVGWSSDGLSFYIHEPTLFAKHVLPKFFNHSKLATFVRDLSHYGFHKVAQAADRLDVIEYCHVYFHRGNIKALKWIQKSNKPNLDVQQRKVVDEIEGMVVNIKRQVLSEQARNAEMADYLSCIFDNPAEPTILDAANLIEASKTSANNVEWSDYWLNDFVDPPTPLQDTLCIF</sequence>
<gene>
    <name evidence="6" type="ORF">Ae201684_007201</name>
</gene>
<dbReference type="GO" id="GO:0043565">
    <property type="term" value="F:sequence-specific DNA binding"/>
    <property type="evidence" value="ECO:0007669"/>
    <property type="project" value="InterPro"/>
</dbReference>
<feature type="domain" description="HSF-type DNA-binding" evidence="5">
    <location>
        <begin position="5"/>
        <end position="106"/>
    </location>
</feature>
<dbReference type="SMART" id="SM00415">
    <property type="entry name" value="HSF"/>
    <property type="match status" value="1"/>
</dbReference>
<dbReference type="PANTHER" id="PTHR10015">
    <property type="entry name" value="HEAT SHOCK TRANSCRIPTION FACTOR"/>
    <property type="match status" value="1"/>
</dbReference>
<evidence type="ECO:0000313" key="7">
    <source>
        <dbReference type="Proteomes" id="UP000481153"/>
    </source>
</evidence>
<dbReference type="PANTHER" id="PTHR10015:SF206">
    <property type="entry name" value="HSF-TYPE DNA-BINDING DOMAIN-CONTAINING PROTEIN"/>
    <property type="match status" value="1"/>
</dbReference>
<dbReference type="Proteomes" id="UP000481153">
    <property type="component" value="Unassembled WGS sequence"/>
</dbReference>
<evidence type="ECO:0000313" key="6">
    <source>
        <dbReference type="EMBL" id="KAF0736178.1"/>
    </source>
</evidence>
<reference evidence="6 7" key="1">
    <citation type="submission" date="2019-07" db="EMBL/GenBank/DDBJ databases">
        <title>Genomics analysis of Aphanomyces spp. identifies a new class of oomycete effector associated with host adaptation.</title>
        <authorList>
            <person name="Gaulin E."/>
        </authorList>
    </citation>
    <scope>NUCLEOTIDE SEQUENCE [LARGE SCALE GENOMIC DNA]</scope>
    <source>
        <strain evidence="6 7">ATCC 201684</strain>
    </source>
</reference>
<keyword evidence="7" id="KW-1185">Reference proteome</keyword>
<keyword evidence="2" id="KW-0238">DNA-binding</keyword>
<comment type="similarity">
    <text evidence="4">Belongs to the HSF family.</text>
</comment>
<accession>A0A6G0X7Y2</accession>
<dbReference type="InterPro" id="IPR036388">
    <property type="entry name" value="WH-like_DNA-bd_sf"/>
</dbReference>
<dbReference type="EMBL" id="VJMJ01000089">
    <property type="protein sequence ID" value="KAF0736178.1"/>
    <property type="molecule type" value="Genomic_DNA"/>
</dbReference>
<dbReference type="InterPro" id="IPR000232">
    <property type="entry name" value="HSF_DNA-bd"/>
</dbReference>
<dbReference type="SUPFAM" id="SSF46785">
    <property type="entry name" value="Winged helix' DNA-binding domain"/>
    <property type="match status" value="1"/>
</dbReference>
<dbReference type="GO" id="GO:0005634">
    <property type="term" value="C:nucleus"/>
    <property type="evidence" value="ECO:0007669"/>
    <property type="project" value="UniProtKB-SubCell"/>
</dbReference>
<evidence type="ECO:0000256" key="1">
    <source>
        <dbReference type="ARBA" id="ARBA00004123"/>
    </source>
</evidence>
<dbReference type="Pfam" id="PF00447">
    <property type="entry name" value="HSF_DNA-bind"/>
    <property type="match status" value="1"/>
</dbReference>
<evidence type="ECO:0000256" key="3">
    <source>
        <dbReference type="ARBA" id="ARBA00023242"/>
    </source>
</evidence>
<comment type="subcellular location">
    <subcellularLocation>
        <location evidence="1">Nucleus</location>
    </subcellularLocation>
</comment>
<organism evidence="6 7">
    <name type="scientific">Aphanomyces euteiches</name>
    <dbReference type="NCBI Taxonomy" id="100861"/>
    <lineage>
        <taxon>Eukaryota</taxon>
        <taxon>Sar</taxon>
        <taxon>Stramenopiles</taxon>
        <taxon>Oomycota</taxon>
        <taxon>Saprolegniomycetes</taxon>
        <taxon>Saprolegniales</taxon>
        <taxon>Verrucalvaceae</taxon>
        <taxon>Aphanomyces</taxon>
    </lineage>
</organism>
<protein>
    <recommendedName>
        <fullName evidence="5">HSF-type DNA-binding domain-containing protein</fullName>
    </recommendedName>
</protein>
<dbReference type="GO" id="GO:0003700">
    <property type="term" value="F:DNA-binding transcription factor activity"/>
    <property type="evidence" value="ECO:0007669"/>
    <property type="project" value="InterPro"/>
</dbReference>
<evidence type="ECO:0000256" key="4">
    <source>
        <dbReference type="RuleBase" id="RU004020"/>
    </source>
</evidence>
<evidence type="ECO:0000256" key="2">
    <source>
        <dbReference type="ARBA" id="ARBA00023125"/>
    </source>
</evidence>
<dbReference type="VEuPathDB" id="FungiDB:AeMF1_014683"/>
<keyword evidence="3" id="KW-0539">Nucleus</keyword>
<dbReference type="AlphaFoldDB" id="A0A6G0X7Y2"/>